<dbReference type="Pfam" id="PF04081">
    <property type="entry name" value="DNA_pol_delta_4"/>
    <property type="match status" value="1"/>
</dbReference>
<dbReference type="PANTHER" id="PTHR14303">
    <property type="entry name" value="DNA POLYMERASE DELTA SUBUNIT 4"/>
    <property type="match status" value="1"/>
</dbReference>
<dbReference type="GO" id="GO:0006261">
    <property type="term" value="P:DNA-templated DNA replication"/>
    <property type="evidence" value="ECO:0007669"/>
    <property type="project" value="TreeGrafter"/>
</dbReference>
<organism evidence="2">
    <name type="scientific">Oryza brachyantha</name>
    <name type="common">malo sina</name>
    <dbReference type="NCBI Taxonomy" id="4533"/>
    <lineage>
        <taxon>Eukaryota</taxon>
        <taxon>Viridiplantae</taxon>
        <taxon>Streptophyta</taxon>
        <taxon>Embryophyta</taxon>
        <taxon>Tracheophyta</taxon>
        <taxon>Spermatophyta</taxon>
        <taxon>Magnoliopsida</taxon>
        <taxon>Liliopsida</taxon>
        <taxon>Poales</taxon>
        <taxon>Poaceae</taxon>
        <taxon>BOP clade</taxon>
        <taxon>Oryzoideae</taxon>
        <taxon>Oryzeae</taxon>
        <taxon>Oryzinae</taxon>
        <taxon>Oryza</taxon>
    </lineage>
</organism>
<reference evidence="2" key="2">
    <citation type="submission" date="2013-04" db="UniProtKB">
        <authorList>
            <consortium name="EnsemblPlants"/>
        </authorList>
    </citation>
    <scope>IDENTIFICATION</scope>
</reference>
<dbReference type="InterPro" id="IPR007218">
    <property type="entry name" value="DNA_pol_delta_4"/>
</dbReference>
<feature type="compositionally biased region" description="Basic residues" evidence="1">
    <location>
        <begin position="26"/>
        <end position="36"/>
    </location>
</feature>
<name>J3MUY0_ORYBR</name>
<dbReference type="eggNOG" id="ENOG502SC9I">
    <property type="taxonomic scope" value="Eukaryota"/>
</dbReference>
<dbReference type="Gramene" id="OB08G29110.1">
    <property type="protein sequence ID" value="OB08G29110.1"/>
    <property type="gene ID" value="OB08G29110"/>
</dbReference>
<reference evidence="2" key="1">
    <citation type="journal article" date="2013" name="Nat. Commun.">
        <title>Whole-genome sequencing of Oryza brachyantha reveals mechanisms underlying Oryza genome evolution.</title>
        <authorList>
            <person name="Chen J."/>
            <person name="Huang Q."/>
            <person name="Gao D."/>
            <person name="Wang J."/>
            <person name="Lang Y."/>
            <person name="Liu T."/>
            <person name="Li B."/>
            <person name="Bai Z."/>
            <person name="Luis Goicoechea J."/>
            <person name="Liang C."/>
            <person name="Chen C."/>
            <person name="Zhang W."/>
            <person name="Sun S."/>
            <person name="Liao Y."/>
            <person name="Zhang X."/>
            <person name="Yang L."/>
            <person name="Song C."/>
            <person name="Wang M."/>
            <person name="Shi J."/>
            <person name="Liu G."/>
            <person name="Liu J."/>
            <person name="Zhou H."/>
            <person name="Zhou W."/>
            <person name="Yu Q."/>
            <person name="An N."/>
            <person name="Chen Y."/>
            <person name="Cai Q."/>
            <person name="Wang B."/>
            <person name="Liu B."/>
            <person name="Min J."/>
            <person name="Huang Y."/>
            <person name="Wu H."/>
            <person name="Li Z."/>
            <person name="Zhang Y."/>
            <person name="Yin Y."/>
            <person name="Song W."/>
            <person name="Jiang J."/>
            <person name="Jackson S.A."/>
            <person name="Wing R.A."/>
            <person name="Wang J."/>
            <person name="Chen M."/>
        </authorList>
    </citation>
    <scope>NUCLEOTIDE SEQUENCE [LARGE SCALE GENOMIC DNA]</scope>
    <source>
        <strain evidence="2">cv. IRGC 101232</strain>
    </source>
</reference>
<dbReference type="AlphaFoldDB" id="J3MUY0"/>
<dbReference type="EnsemblPlants" id="OB08G29110.1">
    <property type="protein sequence ID" value="OB08G29110.1"/>
    <property type="gene ID" value="OB08G29110"/>
</dbReference>
<dbReference type="GO" id="GO:0003887">
    <property type="term" value="F:DNA-directed DNA polymerase activity"/>
    <property type="evidence" value="ECO:0007669"/>
    <property type="project" value="TreeGrafter"/>
</dbReference>
<dbReference type="Proteomes" id="UP000006038">
    <property type="component" value="Chromosome 8"/>
</dbReference>
<evidence type="ECO:0000313" key="2">
    <source>
        <dbReference type="EnsemblPlants" id="OB08G29110.1"/>
    </source>
</evidence>
<dbReference type="STRING" id="4533.J3MUY0"/>
<dbReference type="GO" id="GO:0000731">
    <property type="term" value="P:DNA synthesis involved in DNA repair"/>
    <property type="evidence" value="ECO:0007669"/>
    <property type="project" value="InterPro"/>
</dbReference>
<dbReference type="GO" id="GO:0043625">
    <property type="term" value="C:delta DNA polymerase complex"/>
    <property type="evidence" value="ECO:0007669"/>
    <property type="project" value="TreeGrafter"/>
</dbReference>
<accession>J3MUY0</accession>
<protein>
    <recommendedName>
        <fullName evidence="4">DNA polymerase delta subunit 4</fullName>
    </recommendedName>
</protein>
<dbReference type="OMA" id="QSECNES"/>
<dbReference type="HOGENOM" id="CLU_137022_1_0_1"/>
<feature type="region of interest" description="Disordered" evidence="1">
    <location>
        <begin position="1"/>
        <end position="47"/>
    </location>
</feature>
<dbReference type="PANTHER" id="PTHR14303:SF16">
    <property type="entry name" value="DNA POLYMERASE DELTA SUBUNIT 4"/>
    <property type="match status" value="1"/>
</dbReference>
<sequence>MAGGGVKGFYRQRKRPAAGGVAKSTKASKKASKKKPQNCSQSQDCRRLPGDEEEELLRLFDMDMTYGPCIGITRLRRWERAAALGLCPPAHLRDLLLPSPLPANDPPLSSSSSSSSPAKIISTAAGASSASIAVQGECLWAGKVLKN</sequence>
<evidence type="ECO:0008006" key="4">
    <source>
        <dbReference type="Google" id="ProtNLM"/>
    </source>
</evidence>
<feature type="compositionally biased region" description="Low complexity" evidence="1">
    <location>
        <begin position="106"/>
        <end position="117"/>
    </location>
</feature>
<feature type="region of interest" description="Disordered" evidence="1">
    <location>
        <begin position="98"/>
        <end position="117"/>
    </location>
</feature>
<evidence type="ECO:0000313" key="3">
    <source>
        <dbReference type="Proteomes" id="UP000006038"/>
    </source>
</evidence>
<evidence type="ECO:0000256" key="1">
    <source>
        <dbReference type="SAM" id="MobiDB-lite"/>
    </source>
</evidence>
<keyword evidence="3" id="KW-1185">Reference proteome</keyword>
<proteinExistence type="predicted"/>